<keyword evidence="4" id="KW-0677">Repeat</keyword>
<feature type="transmembrane region" description="Helical" evidence="7">
    <location>
        <begin position="116"/>
        <end position="135"/>
    </location>
</feature>
<accession>A0A5P8KIA6</accession>
<feature type="transmembrane region" description="Helical" evidence="7">
    <location>
        <begin position="208"/>
        <end position="229"/>
    </location>
</feature>
<feature type="transmembrane region" description="Helical" evidence="7">
    <location>
        <begin position="350"/>
        <end position="371"/>
    </location>
</feature>
<dbReference type="GO" id="GO:0005886">
    <property type="term" value="C:plasma membrane"/>
    <property type="evidence" value="ECO:0007669"/>
    <property type="project" value="TreeGrafter"/>
</dbReference>
<keyword evidence="6 7" id="KW-0472">Membrane</keyword>
<evidence type="ECO:0000256" key="4">
    <source>
        <dbReference type="ARBA" id="ARBA00022737"/>
    </source>
</evidence>
<dbReference type="Proteomes" id="UP000327294">
    <property type="component" value="Chromosome"/>
</dbReference>
<protein>
    <submittedName>
        <fullName evidence="9">SLC13 family permease</fullName>
    </submittedName>
</protein>
<evidence type="ECO:0000313" key="9">
    <source>
        <dbReference type="EMBL" id="QFR02479.1"/>
    </source>
</evidence>
<evidence type="ECO:0000256" key="3">
    <source>
        <dbReference type="ARBA" id="ARBA00022692"/>
    </source>
</evidence>
<reference evidence="9 10" key="1">
    <citation type="submission" date="2019-10" db="EMBL/GenBank/DDBJ databases">
        <title>Streptomyces sp. strain GY16 isolated from leaves of Broussonetia papyrifera.</title>
        <authorList>
            <person name="Mo P."/>
        </authorList>
    </citation>
    <scope>NUCLEOTIDE SEQUENCE [LARGE SCALE GENOMIC DNA]</scope>
    <source>
        <strain evidence="9 10">GY16</strain>
    </source>
</reference>
<keyword evidence="5 7" id="KW-1133">Transmembrane helix</keyword>
<evidence type="ECO:0000256" key="7">
    <source>
        <dbReference type="SAM" id="Phobius"/>
    </source>
</evidence>
<dbReference type="AlphaFoldDB" id="A0A5P8KIA6"/>
<keyword evidence="2" id="KW-0813">Transport</keyword>
<dbReference type="PANTHER" id="PTHR43652">
    <property type="entry name" value="BASIC AMINO ACID ANTIPORTER YFCC-RELATED"/>
    <property type="match status" value="1"/>
</dbReference>
<keyword evidence="10" id="KW-1185">Reference proteome</keyword>
<dbReference type="InterPro" id="IPR051679">
    <property type="entry name" value="DASS-Related_Transporters"/>
</dbReference>
<sequence>MTLRLATTLCVALSLCALLIVPGNFPGLGGDARLTLAVFALATAAWIGTPIDDTYIALGAGLALTVTGVISNDTLFGTLGDDTVWLLICAFVLAAAVTRTGLAGRAAAFLVSGARTVRQLTHLTTAALVVTAFAVPATSGRAALALPVFLALAKALADRRRLVVMLALLFPTVILLSAVATLIGAGAHLITVSVLWEATGDRIGFTEWLLLGLPLAIVSSHLAAEAVLLTTTRRADRRGPVKITVEEIQLHSEQPVTGPWSPAESRCALLLATVVVLWCSEPLHRVSPAVVALIGAVVAASPALGTVRLKDALRTVPWSMLLFMAATMAMGVALSDSGAAKWLVSGLPAAVSPLVFLVAVVAVSTAAHLVLQSRSARSSVLVPLVVAAAVGAGVNPVAAALASTAAAGFCHTLPASAKPVALFADLPGTPTYTPRDLLRLSAVLAPLTAALVVLFAVVLWPALGVPLVP</sequence>
<organism evidence="9 10">
    <name type="scientific">Streptomyces phaeolivaceus</name>
    <dbReference type="NCBI Taxonomy" id="2653200"/>
    <lineage>
        <taxon>Bacteria</taxon>
        <taxon>Bacillati</taxon>
        <taxon>Actinomycetota</taxon>
        <taxon>Actinomycetes</taxon>
        <taxon>Kitasatosporales</taxon>
        <taxon>Streptomycetaceae</taxon>
        <taxon>Streptomyces</taxon>
    </lineage>
</organism>
<dbReference type="KEGG" id="sphv:F9278_11060"/>
<proteinExistence type="predicted"/>
<comment type="subcellular location">
    <subcellularLocation>
        <location evidence="1">Membrane</location>
        <topology evidence="1">Multi-pass membrane protein</topology>
    </subcellularLocation>
</comment>
<feature type="transmembrane region" description="Helical" evidence="7">
    <location>
        <begin position="32"/>
        <end position="48"/>
    </location>
</feature>
<dbReference type="EMBL" id="CP045096">
    <property type="protein sequence ID" value="QFR02479.1"/>
    <property type="molecule type" value="Genomic_DNA"/>
</dbReference>
<evidence type="ECO:0000256" key="2">
    <source>
        <dbReference type="ARBA" id="ARBA00022448"/>
    </source>
</evidence>
<dbReference type="PANTHER" id="PTHR43652:SF2">
    <property type="entry name" value="BASIC AMINO ACID ANTIPORTER YFCC-RELATED"/>
    <property type="match status" value="1"/>
</dbReference>
<feature type="transmembrane region" description="Helical" evidence="7">
    <location>
        <begin position="84"/>
        <end position="104"/>
    </location>
</feature>
<evidence type="ECO:0000256" key="6">
    <source>
        <dbReference type="ARBA" id="ARBA00023136"/>
    </source>
</evidence>
<feature type="domain" description="Citrate transporter-like" evidence="8">
    <location>
        <begin position="45"/>
        <end position="405"/>
    </location>
</feature>
<dbReference type="Pfam" id="PF03600">
    <property type="entry name" value="CitMHS"/>
    <property type="match status" value="1"/>
</dbReference>
<evidence type="ECO:0000259" key="8">
    <source>
        <dbReference type="Pfam" id="PF03600"/>
    </source>
</evidence>
<gene>
    <name evidence="9" type="ORF">F9278_11060</name>
</gene>
<keyword evidence="3 7" id="KW-0812">Transmembrane</keyword>
<evidence type="ECO:0000313" key="10">
    <source>
        <dbReference type="Proteomes" id="UP000327294"/>
    </source>
</evidence>
<feature type="transmembrane region" description="Helical" evidence="7">
    <location>
        <begin position="55"/>
        <end position="72"/>
    </location>
</feature>
<feature type="transmembrane region" description="Helical" evidence="7">
    <location>
        <begin position="442"/>
        <end position="463"/>
    </location>
</feature>
<name>A0A5P8KIA6_9ACTN</name>
<feature type="transmembrane region" description="Helical" evidence="7">
    <location>
        <begin position="164"/>
        <end position="196"/>
    </location>
</feature>
<evidence type="ECO:0000256" key="1">
    <source>
        <dbReference type="ARBA" id="ARBA00004141"/>
    </source>
</evidence>
<dbReference type="InterPro" id="IPR004680">
    <property type="entry name" value="Cit_transptr-like_dom"/>
</dbReference>
<feature type="transmembrane region" description="Helical" evidence="7">
    <location>
        <begin position="321"/>
        <end position="344"/>
    </location>
</feature>
<dbReference type="GO" id="GO:0055085">
    <property type="term" value="P:transmembrane transport"/>
    <property type="evidence" value="ECO:0007669"/>
    <property type="project" value="InterPro"/>
</dbReference>
<evidence type="ECO:0000256" key="5">
    <source>
        <dbReference type="ARBA" id="ARBA00022989"/>
    </source>
</evidence>